<sequence>MKCFVFHIHTVDTLEVARNKPTKQSTNLSHSTRLFRNAVDGDYSQWMTSSAKHCSHTNLGDKSSCWAVDLGAIYDICSVIIYGRNDYYNVLRLPVESLSNFDIEVIKPYRNNTNWFEDCVIHLCYHQQVPIKFLNASCQTRMMGRHVRIRLNDPNPLALCEVEVHGTFIRYLRSGNSSKNFSSSTNFQC</sequence>
<dbReference type="InterPro" id="IPR006585">
    <property type="entry name" value="FTP1"/>
</dbReference>
<evidence type="ECO:0000256" key="7">
    <source>
        <dbReference type="ARBA" id="ARBA00023157"/>
    </source>
</evidence>
<evidence type="ECO:0000313" key="10">
    <source>
        <dbReference type="Proteomes" id="UP000596742"/>
    </source>
</evidence>
<name>A0A8B6H5L1_MYTGA</name>
<keyword evidence="6" id="KW-0106">Calcium</keyword>
<dbReference type="GO" id="GO:0042806">
    <property type="term" value="F:fucose binding"/>
    <property type="evidence" value="ECO:0007669"/>
    <property type="project" value="UniProtKB-ARBA"/>
</dbReference>
<dbReference type="InterPro" id="IPR051941">
    <property type="entry name" value="BG_Antigen-Binding_Lectin"/>
</dbReference>
<organism evidence="9 10">
    <name type="scientific">Mytilus galloprovincialis</name>
    <name type="common">Mediterranean mussel</name>
    <dbReference type="NCBI Taxonomy" id="29158"/>
    <lineage>
        <taxon>Eukaryota</taxon>
        <taxon>Metazoa</taxon>
        <taxon>Spiralia</taxon>
        <taxon>Lophotrochozoa</taxon>
        <taxon>Mollusca</taxon>
        <taxon>Bivalvia</taxon>
        <taxon>Autobranchia</taxon>
        <taxon>Pteriomorphia</taxon>
        <taxon>Mytilida</taxon>
        <taxon>Mytiloidea</taxon>
        <taxon>Mytilidae</taxon>
        <taxon>Mytilinae</taxon>
        <taxon>Mytilus</taxon>
    </lineage>
</organism>
<keyword evidence="5" id="KW-0430">Lectin</keyword>
<comment type="caution">
    <text evidence="9">The sequence shown here is derived from an EMBL/GenBank/DDBJ whole genome shotgun (WGS) entry which is preliminary data.</text>
</comment>
<dbReference type="InterPro" id="IPR008979">
    <property type="entry name" value="Galactose-bd-like_sf"/>
</dbReference>
<accession>A0A8B6H5L1</accession>
<evidence type="ECO:0000256" key="6">
    <source>
        <dbReference type="ARBA" id="ARBA00022837"/>
    </source>
</evidence>
<dbReference type="OrthoDB" id="6102375at2759"/>
<dbReference type="GO" id="GO:0001868">
    <property type="term" value="P:regulation of complement activation, lectin pathway"/>
    <property type="evidence" value="ECO:0007669"/>
    <property type="project" value="UniProtKB-ARBA"/>
</dbReference>
<dbReference type="Pfam" id="PF22633">
    <property type="entry name" value="F5_F8_type_C_2"/>
    <property type="match status" value="1"/>
</dbReference>
<protein>
    <recommendedName>
        <fullName evidence="8">Fucolectin tachylectin-4 pentraxin-1 domain-containing protein</fullName>
    </recommendedName>
</protein>
<reference evidence="9" key="1">
    <citation type="submission" date="2018-11" db="EMBL/GenBank/DDBJ databases">
        <authorList>
            <person name="Alioto T."/>
            <person name="Alioto T."/>
        </authorList>
    </citation>
    <scope>NUCLEOTIDE SEQUENCE</scope>
</reference>
<comment type="subunit">
    <text evidence="3">Homotrimer.</text>
</comment>
<proteinExistence type="inferred from homology"/>
<dbReference type="Gene3D" id="2.60.120.260">
    <property type="entry name" value="Galactose-binding domain-like"/>
    <property type="match status" value="1"/>
</dbReference>
<comment type="function">
    <text evidence="1">Acts as a defensive agent. Recognizes blood group fucosylated oligosaccharides including A, B, H and Lewis B-type antigens. Does not recognize Lewis A antigen and has low affinity for monovalent haptens.</text>
</comment>
<evidence type="ECO:0000256" key="1">
    <source>
        <dbReference type="ARBA" id="ARBA00002219"/>
    </source>
</evidence>
<gene>
    <name evidence="9" type="ORF">MGAL_10B046672</name>
</gene>
<evidence type="ECO:0000256" key="5">
    <source>
        <dbReference type="ARBA" id="ARBA00022734"/>
    </source>
</evidence>
<evidence type="ECO:0000259" key="8">
    <source>
        <dbReference type="SMART" id="SM00607"/>
    </source>
</evidence>
<evidence type="ECO:0000313" key="9">
    <source>
        <dbReference type="EMBL" id="VDI74073.1"/>
    </source>
</evidence>
<dbReference type="PANTHER" id="PTHR45713">
    <property type="entry name" value="FTP DOMAIN-CONTAINING PROTEIN"/>
    <property type="match status" value="1"/>
</dbReference>
<dbReference type="SMART" id="SM00607">
    <property type="entry name" value="FTP"/>
    <property type="match status" value="1"/>
</dbReference>
<evidence type="ECO:0000256" key="3">
    <source>
        <dbReference type="ARBA" id="ARBA00011233"/>
    </source>
</evidence>
<feature type="domain" description="Fucolectin tachylectin-4 pentraxin-1" evidence="8">
    <location>
        <begin position="13"/>
        <end position="170"/>
    </location>
</feature>
<evidence type="ECO:0000256" key="2">
    <source>
        <dbReference type="ARBA" id="ARBA00010147"/>
    </source>
</evidence>
<keyword evidence="4" id="KW-0479">Metal-binding</keyword>
<keyword evidence="7" id="KW-1015">Disulfide bond</keyword>
<dbReference type="GO" id="GO:0010185">
    <property type="term" value="P:regulation of cellular defense response"/>
    <property type="evidence" value="ECO:0007669"/>
    <property type="project" value="UniProtKB-ARBA"/>
</dbReference>
<evidence type="ECO:0000256" key="4">
    <source>
        <dbReference type="ARBA" id="ARBA00022723"/>
    </source>
</evidence>
<dbReference type="AlphaFoldDB" id="A0A8B6H5L1"/>
<comment type="similarity">
    <text evidence="2">Belongs to the fucolectin family.</text>
</comment>
<dbReference type="SUPFAM" id="SSF49785">
    <property type="entry name" value="Galactose-binding domain-like"/>
    <property type="match status" value="1"/>
</dbReference>
<dbReference type="EMBL" id="UYJE01009502">
    <property type="protein sequence ID" value="VDI74073.1"/>
    <property type="molecule type" value="Genomic_DNA"/>
</dbReference>
<dbReference type="PANTHER" id="PTHR45713:SF6">
    <property type="entry name" value="F5_8 TYPE C DOMAIN-CONTAINING PROTEIN"/>
    <property type="match status" value="1"/>
</dbReference>
<dbReference type="GO" id="GO:0046872">
    <property type="term" value="F:metal ion binding"/>
    <property type="evidence" value="ECO:0007669"/>
    <property type="project" value="UniProtKB-KW"/>
</dbReference>
<keyword evidence="10" id="KW-1185">Reference proteome</keyword>
<dbReference type="Proteomes" id="UP000596742">
    <property type="component" value="Unassembled WGS sequence"/>
</dbReference>